<organism evidence="1 2">
    <name type="scientific">Trichomonas vaginalis (strain ATCC PRA-98 / G3)</name>
    <dbReference type="NCBI Taxonomy" id="412133"/>
    <lineage>
        <taxon>Eukaryota</taxon>
        <taxon>Metamonada</taxon>
        <taxon>Parabasalia</taxon>
        <taxon>Trichomonadida</taxon>
        <taxon>Trichomonadidae</taxon>
        <taxon>Trichomonas</taxon>
    </lineage>
</organism>
<dbReference type="InParanoid" id="A2GEW6"/>
<evidence type="ECO:0000313" key="1">
    <source>
        <dbReference type="EMBL" id="EAX84303.1"/>
    </source>
</evidence>
<name>A2GEW6_TRIV3</name>
<reference evidence="1" key="2">
    <citation type="journal article" date="2007" name="Science">
        <title>Draft genome sequence of the sexually transmitted pathogen Trichomonas vaginalis.</title>
        <authorList>
            <person name="Carlton J.M."/>
            <person name="Hirt R.P."/>
            <person name="Silva J.C."/>
            <person name="Delcher A.L."/>
            <person name="Schatz M."/>
            <person name="Zhao Q."/>
            <person name="Wortman J.R."/>
            <person name="Bidwell S.L."/>
            <person name="Alsmark U.C.M."/>
            <person name="Besteiro S."/>
            <person name="Sicheritz-Ponten T."/>
            <person name="Noel C.J."/>
            <person name="Dacks J.B."/>
            <person name="Foster P.G."/>
            <person name="Simillion C."/>
            <person name="Van de Peer Y."/>
            <person name="Miranda-Saavedra D."/>
            <person name="Barton G.J."/>
            <person name="Westrop G.D."/>
            <person name="Mueller S."/>
            <person name="Dessi D."/>
            <person name="Fiori P.L."/>
            <person name="Ren Q."/>
            <person name="Paulsen I."/>
            <person name="Zhang H."/>
            <person name="Bastida-Corcuera F.D."/>
            <person name="Simoes-Barbosa A."/>
            <person name="Brown M.T."/>
            <person name="Hayes R.D."/>
            <person name="Mukherjee M."/>
            <person name="Okumura C.Y."/>
            <person name="Schneider R."/>
            <person name="Smith A.J."/>
            <person name="Vanacova S."/>
            <person name="Villalvazo M."/>
            <person name="Haas B.J."/>
            <person name="Pertea M."/>
            <person name="Feldblyum T.V."/>
            <person name="Utterback T.R."/>
            <person name="Shu C.L."/>
            <person name="Osoegawa K."/>
            <person name="de Jong P.J."/>
            <person name="Hrdy I."/>
            <person name="Horvathova L."/>
            <person name="Zubacova Z."/>
            <person name="Dolezal P."/>
            <person name="Malik S.B."/>
            <person name="Logsdon J.M. Jr."/>
            <person name="Henze K."/>
            <person name="Gupta A."/>
            <person name="Wang C.C."/>
            <person name="Dunne R.L."/>
            <person name="Upcroft J.A."/>
            <person name="Upcroft P."/>
            <person name="White O."/>
            <person name="Salzberg S.L."/>
            <person name="Tang P."/>
            <person name="Chiu C.-H."/>
            <person name="Lee Y.-S."/>
            <person name="Embley T.M."/>
            <person name="Coombs G.H."/>
            <person name="Mottram J.C."/>
            <person name="Tachezy J."/>
            <person name="Fraser-Liggett C.M."/>
            <person name="Johnson P.J."/>
        </authorList>
    </citation>
    <scope>NUCLEOTIDE SEQUENCE [LARGE SCALE GENOMIC DNA]</scope>
    <source>
        <strain evidence="1">G3</strain>
    </source>
</reference>
<dbReference type="AlphaFoldDB" id="A2GEW6"/>
<dbReference type="VEuPathDB" id="TrichDB:TVAG_595130"/>
<dbReference type="VEuPathDB" id="TrichDB:TVAGG3_0218220"/>
<gene>
    <name evidence="1" type="ORF">TVAG_595130</name>
</gene>
<reference evidence="1" key="1">
    <citation type="submission" date="2006-10" db="EMBL/GenBank/DDBJ databases">
        <authorList>
            <person name="Amadeo P."/>
            <person name="Zhao Q."/>
            <person name="Wortman J."/>
            <person name="Fraser-Liggett C."/>
            <person name="Carlton J."/>
        </authorList>
    </citation>
    <scope>NUCLEOTIDE SEQUENCE</scope>
    <source>
        <strain evidence="1">G3</strain>
    </source>
</reference>
<dbReference type="InterPro" id="IPR029052">
    <property type="entry name" value="Metallo-depent_PP-like"/>
</dbReference>
<proteinExistence type="predicted"/>
<sequence>MAELIVSSFKTLLEAKDVSEIGDTIPIPRFGEPHIQQVIQQARKLLSLGSPVVHFSGPCVIVGDLHGNLHD</sequence>
<accession>A2GEW6</accession>
<dbReference type="EMBL" id="DS115438">
    <property type="protein sequence ID" value="EAX84303.1"/>
    <property type="molecule type" value="Genomic_DNA"/>
</dbReference>
<dbReference type="RefSeq" id="XP_001297233.1">
    <property type="nucleotide sequence ID" value="XM_001297232.1"/>
</dbReference>
<dbReference type="KEGG" id="tva:4741935"/>
<dbReference type="Proteomes" id="UP000001542">
    <property type="component" value="Unassembled WGS sequence"/>
</dbReference>
<protein>
    <submittedName>
        <fullName evidence="1">Uncharacterized protein</fullName>
    </submittedName>
</protein>
<keyword evidence="2" id="KW-1185">Reference proteome</keyword>
<evidence type="ECO:0000313" key="2">
    <source>
        <dbReference type="Proteomes" id="UP000001542"/>
    </source>
</evidence>
<dbReference type="Gene3D" id="3.60.21.10">
    <property type="match status" value="1"/>
</dbReference>
<dbReference type="SUPFAM" id="SSF56300">
    <property type="entry name" value="Metallo-dependent phosphatases"/>
    <property type="match status" value="1"/>
</dbReference>